<feature type="compositionally biased region" description="Basic and acidic residues" evidence="2">
    <location>
        <begin position="148"/>
        <end position="160"/>
    </location>
</feature>
<evidence type="ECO:0000259" key="3">
    <source>
        <dbReference type="Pfam" id="PF03763"/>
    </source>
</evidence>
<feature type="compositionally biased region" description="Polar residues" evidence="2">
    <location>
        <begin position="136"/>
        <end position="146"/>
    </location>
</feature>
<dbReference type="InterPro" id="IPR005516">
    <property type="entry name" value="Remorin_C"/>
</dbReference>
<feature type="compositionally biased region" description="Pro residues" evidence="2">
    <location>
        <begin position="210"/>
        <end position="219"/>
    </location>
</feature>
<dbReference type="STRING" id="3916.A0A1S3UQH5"/>
<reference evidence="4" key="1">
    <citation type="journal article" date="2014" name="Nat. Commun.">
        <title>Genome sequence of mungbean and insights into evolution within Vigna species.</title>
        <authorList>
            <person name="Kang Y.J."/>
            <person name="Kim S.K."/>
            <person name="Kim M.Y."/>
            <person name="Lestari P."/>
            <person name="Kim K.H."/>
            <person name="Ha B.K."/>
            <person name="Jun T.H."/>
            <person name="Hwang W.J."/>
            <person name="Lee T."/>
            <person name="Lee J."/>
            <person name="Shim S."/>
            <person name="Yoon M.Y."/>
            <person name="Jang Y.E."/>
            <person name="Han K.S."/>
            <person name="Taeprayoon P."/>
            <person name="Yoon N."/>
            <person name="Somta P."/>
            <person name="Tanya P."/>
            <person name="Kim K.S."/>
            <person name="Gwag J.G."/>
            <person name="Moon J.K."/>
            <person name="Lee Y.H."/>
            <person name="Park B.S."/>
            <person name="Bombarely A."/>
            <person name="Doyle J.J."/>
            <person name="Jackson S.A."/>
            <person name="Schafleitner R."/>
            <person name="Srinives P."/>
            <person name="Varshney R.K."/>
            <person name="Lee S.H."/>
        </authorList>
    </citation>
    <scope>NUCLEOTIDE SEQUENCE [LARGE SCALE GENOMIC DNA]</scope>
    <source>
        <strain evidence="4">cv. VC1973A</strain>
    </source>
</reference>
<evidence type="ECO:0000256" key="2">
    <source>
        <dbReference type="SAM" id="MobiDB-lite"/>
    </source>
</evidence>
<evidence type="ECO:0000313" key="4">
    <source>
        <dbReference type="Proteomes" id="UP000087766"/>
    </source>
</evidence>
<reference evidence="5" key="2">
    <citation type="submission" date="2025-08" db="UniProtKB">
        <authorList>
            <consortium name="RefSeq"/>
        </authorList>
    </citation>
    <scope>IDENTIFICATION</scope>
    <source>
        <tissue evidence="5">Leaf</tissue>
    </source>
</reference>
<organism evidence="4 5">
    <name type="scientific">Vigna radiata var. radiata</name>
    <name type="common">Mung bean</name>
    <name type="synonym">Phaseolus aureus</name>
    <dbReference type="NCBI Taxonomy" id="3916"/>
    <lineage>
        <taxon>Eukaryota</taxon>
        <taxon>Viridiplantae</taxon>
        <taxon>Streptophyta</taxon>
        <taxon>Embryophyta</taxon>
        <taxon>Tracheophyta</taxon>
        <taxon>Spermatophyta</taxon>
        <taxon>Magnoliopsida</taxon>
        <taxon>eudicotyledons</taxon>
        <taxon>Gunneridae</taxon>
        <taxon>Pentapetalae</taxon>
        <taxon>rosids</taxon>
        <taxon>fabids</taxon>
        <taxon>Fabales</taxon>
        <taxon>Fabaceae</taxon>
        <taxon>Papilionoideae</taxon>
        <taxon>50 kb inversion clade</taxon>
        <taxon>NPAAA clade</taxon>
        <taxon>indigoferoid/millettioid clade</taxon>
        <taxon>Phaseoleae</taxon>
        <taxon>Vigna</taxon>
    </lineage>
</organism>
<dbReference type="RefSeq" id="XP_014508311.1">
    <property type="nucleotide sequence ID" value="XM_014652825.2"/>
</dbReference>
<dbReference type="AlphaFoldDB" id="A0A1S3UQH5"/>
<feature type="compositionally biased region" description="Basic and acidic residues" evidence="2">
    <location>
        <begin position="198"/>
        <end position="209"/>
    </location>
</feature>
<dbReference type="Pfam" id="PF03763">
    <property type="entry name" value="Remorin_C"/>
    <property type="match status" value="1"/>
</dbReference>
<dbReference type="PANTHER" id="PTHR31471">
    <property type="entry name" value="OS02G0116800 PROTEIN"/>
    <property type="match status" value="1"/>
</dbReference>
<feature type="region of interest" description="Disordered" evidence="2">
    <location>
        <begin position="87"/>
        <end position="232"/>
    </location>
</feature>
<feature type="compositionally biased region" description="Basic and acidic residues" evidence="2">
    <location>
        <begin position="93"/>
        <end position="111"/>
    </location>
</feature>
<dbReference type="PANTHER" id="PTHR31471:SF51">
    <property type="entry name" value="REMORIN FAMILY PROTEIN"/>
    <property type="match status" value="1"/>
</dbReference>
<dbReference type="OrthoDB" id="1879425at2759"/>
<evidence type="ECO:0000313" key="5">
    <source>
        <dbReference type="RefSeq" id="XP_014508311.1"/>
    </source>
</evidence>
<proteinExistence type="inferred from homology"/>
<dbReference type="KEGG" id="vra:106767869"/>
<name>A0A1S3UQH5_VIGRR</name>
<feature type="domain" description="Remorin C-terminal" evidence="3">
    <location>
        <begin position="230"/>
        <end position="333"/>
    </location>
</feature>
<sequence>METLMKQIRVKLTGAEEEENKADLGGSRDQKLITTQKTPSFKDKKKVQSWFQRQFSRNMSHDYDTEMEHATAVAAAAYAIFSQEVSLIPQQKKMRETPLSRGKSKVDDRKPPFSQFGSTSRQFSVDIKRPEKGMTPASSMRRSSTFGEKLKSNSDGKKPEIQPPKRTPTFDDENLVNTGETKPETPRVKSPPLVHQPEPIKVEPLKVEPLRPPPPPPPLIGQNSARPRVNETKADVWEREELEKIKERYEKLLETIESWEKRKKAKAIRKLNKLQHGDSERKRAKALKKYEEKMNYINQIAGGARAQAEERRRNEVLKAKEKANIIRTTGKIPGPCSCF</sequence>
<accession>A0A1S3UQH5</accession>
<keyword evidence="4" id="KW-1185">Reference proteome</keyword>
<dbReference type="GeneID" id="106767869"/>
<protein>
    <submittedName>
        <fullName evidence="5">Uncharacterized protein LOC106767869 isoform X1</fullName>
    </submittedName>
</protein>
<comment type="similarity">
    <text evidence="1">Belongs to the remorin family.</text>
</comment>
<gene>
    <name evidence="5" type="primary">LOC106767869</name>
</gene>
<dbReference type="Proteomes" id="UP000087766">
    <property type="component" value="Chromosome 7"/>
</dbReference>
<evidence type="ECO:0000256" key="1">
    <source>
        <dbReference type="ARBA" id="ARBA00005711"/>
    </source>
</evidence>
<feature type="region of interest" description="Disordered" evidence="2">
    <location>
        <begin position="18"/>
        <end position="44"/>
    </location>
</feature>